<organism evidence="3 4">
    <name type="scientific">Paenibacillus lignilyticus</name>
    <dbReference type="NCBI Taxonomy" id="1172615"/>
    <lineage>
        <taxon>Bacteria</taxon>
        <taxon>Bacillati</taxon>
        <taxon>Bacillota</taxon>
        <taxon>Bacilli</taxon>
        <taxon>Bacillales</taxon>
        <taxon>Paenibacillaceae</taxon>
        <taxon>Paenibacillus</taxon>
    </lineage>
</organism>
<dbReference type="PANTHER" id="PTHR43249:SF1">
    <property type="entry name" value="D-GLUCOSIDE 3-DEHYDROGENASE"/>
    <property type="match status" value="1"/>
</dbReference>
<dbReference type="SUPFAM" id="SSF51735">
    <property type="entry name" value="NAD(P)-binding Rossmann-fold domains"/>
    <property type="match status" value="1"/>
</dbReference>
<gene>
    <name evidence="3" type="ORF">I8J30_31810</name>
</gene>
<reference evidence="3 4" key="1">
    <citation type="submission" date="2021-04" db="EMBL/GenBank/DDBJ databases">
        <title>Paenibacillus sp. DLE-14 whole genome sequence.</title>
        <authorList>
            <person name="Ham Y.J."/>
        </authorList>
    </citation>
    <scope>NUCLEOTIDE SEQUENCE [LARGE SCALE GENOMIC DNA]</scope>
    <source>
        <strain evidence="3 4">DLE-14</strain>
    </source>
</reference>
<feature type="domain" description="GFO/IDH/MocA-like oxidoreductase" evidence="2">
    <location>
        <begin position="138"/>
        <end position="276"/>
    </location>
</feature>
<dbReference type="RefSeq" id="WP_210664369.1">
    <property type="nucleotide sequence ID" value="NZ_JAGKSP010000036.1"/>
</dbReference>
<accession>A0ABS5CN28</accession>
<keyword evidence="4" id="KW-1185">Reference proteome</keyword>
<protein>
    <submittedName>
        <fullName evidence="3">Gfo/Idh/MocA family oxidoreductase</fullName>
    </submittedName>
</protein>
<dbReference type="PANTHER" id="PTHR43249">
    <property type="entry name" value="UDP-N-ACETYL-2-AMINO-2-DEOXY-D-GLUCURONATE OXIDASE"/>
    <property type="match status" value="1"/>
</dbReference>
<dbReference type="Pfam" id="PF01408">
    <property type="entry name" value="GFO_IDH_MocA"/>
    <property type="match status" value="1"/>
</dbReference>
<dbReference type="InterPro" id="IPR000683">
    <property type="entry name" value="Gfo/Idh/MocA-like_OxRdtase_N"/>
</dbReference>
<proteinExistence type="predicted"/>
<sequence>MTTAEKKLNIGVIGAGSISGAHLGAYAANKDAVLVAICDKNEERAQAAADKYGASKIYTDYRELLADPGIDAVSICTWNNTHAEITIAALEAGKHVLCEKPLCKTVEEAERVQAAVEATGKLLQVGFVRRYASSIEVLKRFIDAGDLGEIYYAKATCLRRLGNPGGWFSDIERSGGGPLIDLGVHIIDICWYLMGKPKVKSVSGNTYRKLGNRSHIKNLGFYKAADYDAEKNDVEDLANAVIRFENGASLMVDVSFTLHAQKDELSVKLFGEQGGAEVEPALIIMGEKHDTIVNMTPQVDHSTFDFNDAFGREIGHFINSCLGRTETLSPVQDGVEVTRMLCAIYESAAKGTEIHF</sequence>
<evidence type="ECO:0000313" key="4">
    <source>
        <dbReference type="Proteomes" id="UP000673394"/>
    </source>
</evidence>
<dbReference type="InterPro" id="IPR036291">
    <property type="entry name" value="NAD(P)-bd_dom_sf"/>
</dbReference>
<dbReference type="EMBL" id="JAGKSP010000036">
    <property type="protein sequence ID" value="MBP3967266.1"/>
    <property type="molecule type" value="Genomic_DNA"/>
</dbReference>
<dbReference type="InterPro" id="IPR052515">
    <property type="entry name" value="Gfo/Idh/MocA_Oxidoreductase"/>
</dbReference>
<dbReference type="Pfam" id="PF22725">
    <property type="entry name" value="GFO_IDH_MocA_C3"/>
    <property type="match status" value="1"/>
</dbReference>
<dbReference type="InterPro" id="IPR055170">
    <property type="entry name" value="GFO_IDH_MocA-like_dom"/>
</dbReference>
<dbReference type="Proteomes" id="UP000673394">
    <property type="component" value="Unassembled WGS sequence"/>
</dbReference>
<evidence type="ECO:0000259" key="1">
    <source>
        <dbReference type="Pfam" id="PF01408"/>
    </source>
</evidence>
<comment type="caution">
    <text evidence="3">The sequence shown here is derived from an EMBL/GenBank/DDBJ whole genome shotgun (WGS) entry which is preliminary data.</text>
</comment>
<dbReference type="SUPFAM" id="SSF55347">
    <property type="entry name" value="Glyceraldehyde-3-phosphate dehydrogenase-like, C-terminal domain"/>
    <property type="match status" value="1"/>
</dbReference>
<dbReference type="Gene3D" id="3.30.360.10">
    <property type="entry name" value="Dihydrodipicolinate Reductase, domain 2"/>
    <property type="match status" value="1"/>
</dbReference>
<evidence type="ECO:0000259" key="2">
    <source>
        <dbReference type="Pfam" id="PF22725"/>
    </source>
</evidence>
<dbReference type="Gene3D" id="3.40.50.720">
    <property type="entry name" value="NAD(P)-binding Rossmann-like Domain"/>
    <property type="match status" value="1"/>
</dbReference>
<name>A0ABS5CN28_9BACL</name>
<evidence type="ECO:0000313" key="3">
    <source>
        <dbReference type="EMBL" id="MBP3967266.1"/>
    </source>
</evidence>
<feature type="domain" description="Gfo/Idh/MocA-like oxidoreductase N-terminal" evidence="1">
    <location>
        <begin position="8"/>
        <end position="127"/>
    </location>
</feature>